<evidence type="ECO:0000313" key="2">
    <source>
        <dbReference type="Proteomes" id="UP000193067"/>
    </source>
</evidence>
<keyword evidence="2" id="KW-1185">Reference proteome</keyword>
<proteinExistence type="predicted"/>
<sequence length="184" mass="20472">MSAPVVEVLSDTMQPTTNIPFFKRTELPSELWGAGYEKELPIMCYGFIIPGAEETVRCRVKELGLDTMSTVADNDPAAVTIVLCQLRKPIRKFCPAASWASVFHDDCKTRDLCLALCTNEPSQVEENNWLLSSPRGDKAAKKAREVLGLPDDVEPRWYFARYGGGARKRSIAEYMRRASAPVGV</sequence>
<name>A0A1Y2J5U1_TRAC3</name>
<dbReference type="OrthoDB" id="2759413at2759"/>
<dbReference type="AlphaFoldDB" id="A0A1Y2J5U1"/>
<organism evidence="1 2">
    <name type="scientific">Trametes coccinea (strain BRFM310)</name>
    <name type="common">Pycnoporus coccineus</name>
    <dbReference type="NCBI Taxonomy" id="1353009"/>
    <lineage>
        <taxon>Eukaryota</taxon>
        <taxon>Fungi</taxon>
        <taxon>Dikarya</taxon>
        <taxon>Basidiomycota</taxon>
        <taxon>Agaricomycotina</taxon>
        <taxon>Agaricomycetes</taxon>
        <taxon>Polyporales</taxon>
        <taxon>Polyporaceae</taxon>
        <taxon>Trametes</taxon>
    </lineage>
</organism>
<evidence type="ECO:0000313" key="1">
    <source>
        <dbReference type="EMBL" id="OSD08273.1"/>
    </source>
</evidence>
<accession>A0A1Y2J5U1</accession>
<dbReference type="Proteomes" id="UP000193067">
    <property type="component" value="Unassembled WGS sequence"/>
</dbReference>
<dbReference type="EMBL" id="KZ084086">
    <property type="protein sequence ID" value="OSD08273.1"/>
    <property type="molecule type" value="Genomic_DNA"/>
</dbReference>
<reference evidence="1 2" key="1">
    <citation type="journal article" date="2015" name="Biotechnol. Biofuels">
        <title>Enhanced degradation of softwood versus hardwood by the white-rot fungus Pycnoporus coccineus.</title>
        <authorList>
            <person name="Couturier M."/>
            <person name="Navarro D."/>
            <person name="Chevret D."/>
            <person name="Henrissat B."/>
            <person name="Piumi F."/>
            <person name="Ruiz-Duenas F.J."/>
            <person name="Martinez A.T."/>
            <person name="Grigoriev I.V."/>
            <person name="Riley R."/>
            <person name="Lipzen A."/>
            <person name="Berrin J.G."/>
            <person name="Master E.R."/>
            <person name="Rosso M.N."/>
        </authorList>
    </citation>
    <scope>NUCLEOTIDE SEQUENCE [LARGE SCALE GENOMIC DNA]</scope>
    <source>
        <strain evidence="1 2">BRFM310</strain>
    </source>
</reference>
<protein>
    <submittedName>
        <fullName evidence="1">Uncharacterized protein</fullName>
    </submittedName>
</protein>
<gene>
    <name evidence="1" type="ORF">PYCCODRAFT_1429341</name>
</gene>